<feature type="transmembrane region" description="Helical" evidence="6">
    <location>
        <begin position="45"/>
        <end position="64"/>
    </location>
</feature>
<comment type="subcellular location">
    <subcellularLocation>
        <location evidence="1">Cell membrane</location>
        <topology evidence="1">Multi-pass membrane protein</topology>
    </subcellularLocation>
</comment>
<dbReference type="STRING" id="1121939.L861_22560"/>
<feature type="transmembrane region" description="Helical" evidence="6">
    <location>
        <begin position="324"/>
        <end position="345"/>
    </location>
</feature>
<evidence type="ECO:0000256" key="2">
    <source>
        <dbReference type="ARBA" id="ARBA00022475"/>
    </source>
</evidence>
<dbReference type="SUPFAM" id="SSF103473">
    <property type="entry name" value="MFS general substrate transporter"/>
    <property type="match status" value="1"/>
</dbReference>
<comment type="caution">
    <text evidence="8">The sequence shown here is derived from an EMBL/GenBank/DDBJ whole genome shotgun (WGS) entry which is preliminary data.</text>
</comment>
<dbReference type="AlphaFoldDB" id="S2KME5"/>
<feature type="transmembrane region" description="Helical" evidence="6">
    <location>
        <begin position="232"/>
        <end position="254"/>
    </location>
</feature>
<dbReference type="GO" id="GO:0022857">
    <property type="term" value="F:transmembrane transporter activity"/>
    <property type="evidence" value="ECO:0007669"/>
    <property type="project" value="InterPro"/>
</dbReference>
<name>S2KME5_LITA3</name>
<dbReference type="Proteomes" id="UP000014463">
    <property type="component" value="Unassembled WGS sequence"/>
</dbReference>
<dbReference type="GO" id="GO:0005886">
    <property type="term" value="C:plasma membrane"/>
    <property type="evidence" value="ECO:0007669"/>
    <property type="project" value="UniProtKB-SubCell"/>
</dbReference>
<evidence type="ECO:0000256" key="4">
    <source>
        <dbReference type="ARBA" id="ARBA00022989"/>
    </source>
</evidence>
<feature type="transmembrane region" description="Helical" evidence="6">
    <location>
        <begin position="76"/>
        <end position="95"/>
    </location>
</feature>
<keyword evidence="3 6" id="KW-0812">Transmembrane</keyword>
<evidence type="ECO:0000256" key="5">
    <source>
        <dbReference type="ARBA" id="ARBA00023136"/>
    </source>
</evidence>
<evidence type="ECO:0000256" key="1">
    <source>
        <dbReference type="ARBA" id="ARBA00004651"/>
    </source>
</evidence>
<protein>
    <recommendedName>
        <fullName evidence="7">Major facilitator superfamily (MFS) profile domain-containing protein</fullName>
    </recommendedName>
</protein>
<dbReference type="InterPro" id="IPR050189">
    <property type="entry name" value="MFS_Efflux_Transporters"/>
</dbReference>
<keyword evidence="2" id="KW-1003">Cell membrane</keyword>
<evidence type="ECO:0000256" key="6">
    <source>
        <dbReference type="SAM" id="Phobius"/>
    </source>
</evidence>
<feature type="transmembrane region" description="Helical" evidence="6">
    <location>
        <begin position="197"/>
        <end position="220"/>
    </location>
</feature>
<feature type="transmembrane region" description="Helical" evidence="6">
    <location>
        <begin position="101"/>
        <end position="119"/>
    </location>
</feature>
<evidence type="ECO:0000256" key="3">
    <source>
        <dbReference type="ARBA" id="ARBA00022692"/>
    </source>
</evidence>
<accession>S2KME5</accession>
<evidence type="ECO:0000313" key="8">
    <source>
        <dbReference type="EMBL" id="EPC03095.1"/>
    </source>
</evidence>
<gene>
    <name evidence="8" type="ORF">L861_22560</name>
</gene>
<dbReference type="RefSeq" id="WP_016416017.1">
    <property type="nucleotide sequence ID" value="NZ_KE332388.1"/>
</dbReference>
<feature type="transmembrane region" description="Helical" evidence="6">
    <location>
        <begin position="291"/>
        <end position="312"/>
    </location>
</feature>
<dbReference type="PANTHER" id="PTHR43124:SF3">
    <property type="entry name" value="CHLORAMPHENICOL EFFLUX PUMP RV0191"/>
    <property type="match status" value="1"/>
</dbReference>
<feature type="transmembrane region" description="Helical" evidence="6">
    <location>
        <begin position="266"/>
        <end position="285"/>
    </location>
</feature>
<dbReference type="Pfam" id="PF07690">
    <property type="entry name" value="MFS_1"/>
    <property type="match status" value="1"/>
</dbReference>
<evidence type="ECO:0000313" key="9">
    <source>
        <dbReference type="Proteomes" id="UP000014463"/>
    </source>
</evidence>
<keyword evidence="4 6" id="KW-1133">Transmembrane helix</keyword>
<sequence length="385" mass="39538">MISRNVLLLTGSIAVIGANSLVLSPIAASVAVSFSGVDAADVMTAAAIYGLATAASALTLASMADRIGAERALVRALFVFVMALAGAALAPSLLVLCLAQALAGLAAGMALPAIYTLTAQVAEKGRESETLGIVLTGWTLSLVAGVSLSAVLADIVHWRAVFSVLASGAIALAIGVSRDKEWGTPVRATVPTSPLTALRVAGILPALLNVAAYMTAFYGLYTYLGPHLGSTLQLSTTFAGAATFAYGMGFGLAAPLGRLVDRYGTIAAATVAFAALALVYLGVAATAEWPIMLLMLCVAWGLANHIGLNLIVRRLTELDPSQRGAIMGLYSAITYLCVFAGALLYRPIFEQLGFAACALVSAACIVPALGWSFSRLSPRLMQKGN</sequence>
<evidence type="ECO:0000259" key="7">
    <source>
        <dbReference type="PROSITE" id="PS50850"/>
    </source>
</evidence>
<feature type="transmembrane region" description="Helical" evidence="6">
    <location>
        <begin position="131"/>
        <end position="152"/>
    </location>
</feature>
<feature type="transmembrane region" description="Helical" evidence="6">
    <location>
        <begin position="351"/>
        <end position="373"/>
    </location>
</feature>
<dbReference type="PROSITE" id="PS50850">
    <property type="entry name" value="MFS"/>
    <property type="match status" value="1"/>
</dbReference>
<dbReference type="OrthoDB" id="8667309at2"/>
<dbReference type="InterPro" id="IPR036259">
    <property type="entry name" value="MFS_trans_sf"/>
</dbReference>
<keyword evidence="9" id="KW-1185">Reference proteome</keyword>
<feature type="transmembrane region" description="Helical" evidence="6">
    <location>
        <begin position="158"/>
        <end position="176"/>
    </location>
</feature>
<reference evidence="8 9" key="1">
    <citation type="journal article" date="2013" name="Genome Announc.">
        <title>Draft genome sequence of the moderately halophilic gammaproteobacterium Halomonas anticariensis FP35.</title>
        <authorList>
            <person name="Tahrioui A."/>
            <person name="Quesada E."/>
            <person name="Llamas I."/>
        </authorList>
    </citation>
    <scope>NUCLEOTIDE SEQUENCE [LARGE SCALE GENOMIC DNA]</scope>
    <source>
        <strain evidence="9">DSM 16096 / CECT 5854 / LMG 22089 / FP35</strain>
    </source>
</reference>
<dbReference type="eggNOG" id="COG2814">
    <property type="taxonomic scope" value="Bacteria"/>
</dbReference>
<feature type="domain" description="Major facilitator superfamily (MFS) profile" evidence="7">
    <location>
        <begin position="1"/>
        <end position="379"/>
    </location>
</feature>
<keyword evidence="5 6" id="KW-0472">Membrane</keyword>
<dbReference type="EMBL" id="ASTJ01000022">
    <property type="protein sequence ID" value="EPC03095.1"/>
    <property type="molecule type" value="Genomic_DNA"/>
</dbReference>
<organism evidence="8 9">
    <name type="scientific">Litchfieldella anticariensis (strain DSM 16096 / CECT 5854 / CIP 108499 / LMG 22089 / FP35)</name>
    <name type="common">Halomonas anticariensis</name>
    <dbReference type="NCBI Taxonomy" id="1121939"/>
    <lineage>
        <taxon>Bacteria</taxon>
        <taxon>Pseudomonadati</taxon>
        <taxon>Pseudomonadota</taxon>
        <taxon>Gammaproteobacteria</taxon>
        <taxon>Oceanospirillales</taxon>
        <taxon>Halomonadaceae</taxon>
        <taxon>Litchfieldella</taxon>
    </lineage>
</organism>
<dbReference type="PATRIC" id="fig|1121939.11.peg.1518"/>
<dbReference type="InterPro" id="IPR011701">
    <property type="entry name" value="MFS"/>
</dbReference>
<dbReference type="Gene3D" id="1.20.1250.20">
    <property type="entry name" value="MFS general substrate transporter like domains"/>
    <property type="match status" value="1"/>
</dbReference>
<dbReference type="PANTHER" id="PTHR43124">
    <property type="entry name" value="PURINE EFFLUX PUMP PBUE"/>
    <property type="match status" value="1"/>
</dbReference>
<proteinExistence type="predicted"/>
<dbReference type="InterPro" id="IPR020846">
    <property type="entry name" value="MFS_dom"/>
</dbReference>